<evidence type="ECO:0000259" key="1">
    <source>
        <dbReference type="PROSITE" id="PS51332"/>
    </source>
</evidence>
<reference evidence="2" key="1">
    <citation type="journal article" date="2014" name="Front. Microbiol.">
        <title>High frequency of phylogenetically diverse reductive dehalogenase-homologous genes in deep subseafloor sedimentary metagenomes.</title>
        <authorList>
            <person name="Kawai M."/>
            <person name="Futagami T."/>
            <person name="Toyoda A."/>
            <person name="Takaki Y."/>
            <person name="Nishi S."/>
            <person name="Hori S."/>
            <person name="Arai W."/>
            <person name="Tsubouchi T."/>
            <person name="Morono Y."/>
            <person name="Uchiyama I."/>
            <person name="Ito T."/>
            <person name="Fujiyama A."/>
            <person name="Inagaki F."/>
            <person name="Takami H."/>
        </authorList>
    </citation>
    <scope>NUCLEOTIDE SEQUENCE</scope>
    <source>
        <strain evidence="2">Expedition CK06-06</strain>
    </source>
</reference>
<dbReference type="Pfam" id="PF02310">
    <property type="entry name" value="B12-binding"/>
    <property type="match status" value="1"/>
</dbReference>
<accession>X1E9Y7</accession>
<dbReference type="PROSITE" id="PS51332">
    <property type="entry name" value="B12_BINDING"/>
    <property type="match status" value="1"/>
</dbReference>
<feature type="domain" description="B12-binding" evidence="1">
    <location>
        <begin position="1"/>
        <end position="77"/>
    </location>
</feature>
<comment type="caution">
    <text evidence="2">The sequence shown here is derived from an EMBL/GenBank/DDBJ whole genome shotgun (WGS) entry which is preliminary data.</text>
</comment>
<dbReference type="InterPro" id="IPR036724">
    <property type="entry name" value="Cobalamin-bd_sf"/>
</dbReference>
<dbReference type="AlphaFoldDB" id="X1E9Y7"/>
<name>X1E9Y7_9ZZZZ</name>
<dbReference type="EMBL" id="BARU01002542">
    <property type="protein sequence ID" value="GAH29432.1"/>
    <property type="molecule type" value="Genomic_DNA"/>
</dbReference>
<dbReference type="SUPFAM" id="SSF52242">
    <property type="entry name" value="Cobalamin (vitamin B12)-binding domain"/>
    <property type="match status" value="1"/>
</dbReference>
<feature type="non-terminal residue" evidence="2">
    <location>
        <position position="1"/>
    </location>
</feature>
<organism evidence="2">
    <name type="scientific">marine sediment metagenome</name>
    <dbReference type="NCBI Taxonomy" id="412755"/>
    <lineage>
        <taxon>unclassified sequences</taxon>
        <taxon>metagenomes</taxon>
        <taxon>ecological metagenomes</taxon>
    </lineage>
</organism>
<dbReference type="Gene3D" id="3.40.50.280">
    <property type="entry name" value="Cobalamin-binding domain"/>
    <property type="match status" value="1"/>
</dbReference>
<dbReference type="InterPro" id="IPR006158">
    <property type="entry name" value="Cobalamin-bd"/>
</dbReference>
<dbReference type="GO" id="GO:0046872">
    <property type="term" value="F:metal ion binding"/>
    <property type="evidence" value="ECO:0007669"/>
    <property type="project" value="InterPro"/>
</dbReference>
<protein>
    <recommendedName>
        <fullName evidence="1">B12-binding domain-containing protein</fullName>
    </recommendedName>
</protein>
<sequence>NSDILAMSALLTTTAYEQKNIIKDLISKGMRDKVKIIVGGAPINQEFADSIGADGYAPTAPLAVTLVNKLLGLDSGG</sequence>
<evidence type="ECO:0000313" key="2">
    <source>
        <dbReference type="EMBL" id="GAH29432.1"/>
    </source>
</evidence>
<dbReference type="GO" id="GO:0031419">
    <property type="term" value="F:cobalamin binding"/>
    <property type="evidence" value="ECO:0007669"/>
    <property type="project" value="InterPro"/>
</dbReference>
<gene>
    <name evidence="2" type="ORF">S03H2_05954</name>
</gene>
<proteinExistence type="predicted"/>